<dbReference type="AlphaFoldDB" id="A0AAN8UBP5"/>
<keyword evidence="3" id="KW-1185">Reference proteome</keyword>
<dbReference type="Pfam" id="PF10551">
    <property type="entry name" value="MULE"/>
    <property type="match status" value="1"/>
</dbReference>
<dbReference type="PANTHER" id="PTHR47718:SF13">
    <property type="entry name" value="OS09G0290500 PROTEIN"/>
    <property type="match status" value="1"/>
</dbReference>
<organism evidence="2 3">
    <name type="scientific">Solanum bulbocastanum</name>
    <name type="common">Wild potato</name>
    <dbReference type="NCBI Taxonomy" id="147425"/>
    <lineage>
        <taxon>Eukaryota</taxon>
        <taxon>Viridiplantae</taxon>
        <taxon>Streptophyta</taxon>
        <taxon>Embryophyta</taxon>
        <taxon>Tracheophyta</taxon>
        <taxon>Spermatophyta</taxon>
        <taxon>Magnoliopsida</taxon>
        <taxon>eudicotyledons</taxon>
        <taxon>Gunneridae</taxon>
        <taxon>Pentapetalae</taxon>
        <taxon>asterids</taxon>
        <taxon>lamiids</taxon>
        <taxon>Solanales</taxon>
        <taxon>Solanaceae</taxon>
        <taxon>Solanoideae</taxon>
        <taxon>Solaneae</taxon>
        <taxon>Solanum</taxon>
    </lineage>
</organism>
<dbReference type="InterPro" id="IPR018289">
    <property type="entry name" value="MULE_transposase_dom"/>
</dbReference>
<dbReference type="PANTHER" id="PTHR47718">
    <property type="entry name" value="OS01G0519700 PROTEIN"/>
    <property type="match status" value="1"/>
</dbReference>
<reference evidence="2 3" key="1">
    <citation type="submission" date="2024-02" db="EMBL/GenBank/DDBJ databases">
        <title>de novo genome assembly of Solanum bulbocastanum strain 11H21.</title>
        <authorList>
            <person name="Hosaka A.J."/>
        </authorList>
    </citation>
    <scope>NUCLEOTIDE SEQUENCE [LARGE SCALE GENOMIC DNA]</scope>
    <source>
        <tissue evidence="2">Young leaves</tissue>
    </source>
</reference>
<comment type="caution">
    <text evidence="2">The sequence shown here is derived from an EMBL/GenBank/DDBJ whole genome shotgun (WGS) entry which is preliminary data.</text>
</comment>
<sequence length="133" mass="15861">MLYKMPIVPFTGVNNHYQSILFGCALLWDETQETFEWLLCTWQETMFGVMPRTIITDQDAAITKAVANVFSYCAHHFCMWHIEKKIPEYLSHVYRHFDDFKTKFSKCLHGTTTPEEFEVAWIDIIRNLQFERK</sequence>
<dbReference type="PROSITE" id="PS51257">
    <property type="entry name" value="PROKAR_LIPOPROTEIN"/>
    <property type="match status" value="1"/>
</dbReference>
<dbReference type="Proteomes" id="UP001371456">
    <property type="component" value="Unassembled WGS sequence"/>
</dbReference>
<evidence type="ECO:0000259" key="1">
    <source>
        <dbReference type="Pfam" id="PF10551"/>
    </source>
</evidence>
<evidence type="ECO:0000313" key="3">
    <source>
        <dbReference type="Proteomes" id="UP001371456"/>
    </source>
</evidence>
<evidence type="ECO:0000313" key="2">
    <source>
        <dbReference type="EMBL" id="KAK6803066.1"/>
    </source>
</evidence>
<gene>
    <name evidence="2" type="ORF">RDI58_000850</name>
</gene>
<name>A0AAN8UBP5_SOLBU</name>
<feature type="domain" description="MULE transposase" evidence="1">
    <location>
        <begin position="3"/>
        <end position="85"/>
    </location>
</feature>
<protein>
    <recommendedName>
        <fullName evidence="1">MULE transposase domain-containing protein</fullName>
    </recommendedName>
</protein>
<dbReference type="EMBL" id="JBANQN010000001">
    <property type="protein sequence ID" value="KAK6803066.1"/>
    <property type="molecule type" value="Genomic_DNA"/>
</dbReference>
<proteinExistence type="predicted"/>
<accession>A0AAN8UBP5</accession>